<keyword evidence="3" id="KW-0396">Initiation factor</keyword>
<feature type="region of interest" description="Disordered" evidence="1">
    <location>
        <begin position="206"/>
        <end position="345"/>
    </location>
</feature>
<feature type="compositionally biased region" description="Low complexity" evidence="1">
    <location>
        <begin position="237"/>
        <end position="246"/>
    </location>
</feature>
<feature type="transmembrane region" description="Helical" evidence="2">
    <location>
        <begin position="61"/>
        <end position="86"/>
    </location>
</feature>
<keyword evidence="2" id="KW-0472">Membrane</keyword>
<proteinExistence type="predicted"/>
<accession>A0A6N2S748</accession>
<dbReference type="SUPFAM" id="SSF48452">
    <property type="entry name" value="TPR-like"/>
    <property type="match status" value="1"/>
</dbReference>
<protein>
    <submittedName>
        <fullName evidence="3">Translation initiation factor IF-2</fullName>
    </submittedName>
</protein>
<feature type="region of interest" description="Disordered" evidence="1">
    <location>
        <begin position="1"/>
        <end position="52"/>
    </location>
</feature>
<keyword evidence="2" id="KW-1133">Transmembrane helix</keyword>
<keyword evidence="3" id="KW-0648">Protein biosynthesis</keyword>
<feature type="compositionally biased region" description="Basic and acidic residues" evidence="1">
    <location>
        <begin position="227"/>
        <end position="236"/>
    </location>
</feature>
<gene>
    <name evidence="3" type="primary">infB_1</name>
    <name evidence="3" type="ORF">AOLFYP35_00701</name>
</gene>
<sequence length="345" mass="38949">MRFKRRSDKEQRPTAFYQPPADGEAVADTQTGDGAPSATPASAKRNGAEKPRRNGKLLRPLWWSLPIVVVALAVGIYMTALPLWAWNTGRSARAGNNEGALNSYSRQIYWGDLGPASWVAHYNAGTQHVKLDHPDEAVAELRIAWDRVPKAKQIEDGRIETYSYECTVRMNLALALEKQGDAAMSTDRARAAEIYKEMGEVVAPCQSAASTQNQQNQNQQGGGGGADADKAHDRAQQKQQQAQNQENQDKDKDKDKQNQDKDKQNQDKDKQNQDNKDKDKQNQDQQNQNQDKDKQNQDKSKDPYQGETKEQRAKREEMQKRQEQTDREERQNKDRKRGTGGTGAW</sequence>
<reference evidence="3" key="1">
    <citation type="submission" date="2019-11" db="EMBL/GenBank/DDBJ databases">
        <authorList>
            <person name="Feng L."/>
        </authorList>
    </citation>
    <scope>NUCLEOTIDE SEQUENCE</scope>
    <source>
        <strain evidence="3">AodontolyticusLFYP35</strain>
    </source>
</reference>
<evidence type="ECO:0000313" key="3">
    <source>
        <dbReference type="EMBL" id="VYS88568.1"/>
    </source>
</evidence>
<dbReference type="AlphaFoldDB" id="A0A6N2S748"/>
<organism evidence="3">
    <name type="scientific">Schaalia odontolytica</name>
    <dbReference type="NCBI Taxonomy" id="1660"/>
    <lineage>
        <taxon>Bacteria</taxon>
        <taxon>Bacillati</taxon>
        <taxon>Actinomycetota</taxon>
        <taxon>Actinomycetes</taxon>
        <taxon>Actinomycetales</taxon>
        <taxon>Actinomycetaceae</taxon>
        <taxon>Schaalia</taxon>
    </lineage>
</organism>
<name>A0A6N2S748_9ACTO</name>
<dbReference type="GO" id="GO:0003743">
    <property type="term" value="F:translation initiation factor activity"/>
    <property type="evidence" value="ECO:0007669"/>
    <property type="project" value="UniProtKB-KW"/>
</dbReference>
<dbReference type="InterPro" id="IPR011990">
    <property type="entry name" value="TPR-like_helical_dom_sf"/>
</dbReference>
<feature type="compositionally biased region" description="Basic and acidic residues" evidence="1">
    <location>
        <begin position="290"/>
        <end position="332"/>
    </location>
</feature>
<keyword evidence="2" id="KW-0812">Transmembrane</keyword>
<dbReference type="EMBL" id="CACRSM010000002">
    <property type="protein sequence ID" value="VYS88568.1"/>
    <property type="molecule type" value="Genomic_DNA"/>
</dbReference>
<feature type="compositionally biased region" description="Basic and acidic residues" evidence="1">
    <location>
        <begin position="247"/>
        <end position="282"/>
    </location>
</feature>
<evidence type="ECO:0000256" key="1">
    <source>
        <dbReference type="SAM" id="MobiDB-lite"/>
    </source>
</evidence>
<evidence type="ECO:0000256" key="2">
    <source>
        <dbReference type="SAM" id="Phobius"/>
    </source>
</evidence>